<evidence type="ECO:0000313" key="2">
    <source>
        <dbReference type="Proteomes" id="UP001140234"/>
    </source>
</evidence>
<accession>A0ACC1K4I7</accession>
<evidence type="ECO:0000313" key="1">
    <source>
        <dbReference type="EMBL" id="KAJ2773298.1"/>
    </source>
</evidence>
<proteinExistence type="predicted"/>
<reference evidence="1" key="1">
    <citation type="submission" date="2022-07" db="EMBL/GenBank/DDBJ databases">
        <title>Phylogenomic reconstructions and comparative analyses of Kickxellomycotina fungi.</title>
        <authorList>
            <person name="Reynolds N.K."/>
            <person name="Stajich J.E."/>
            <person name="Barry K."/>
            <person name="Grigoriev I.V."/>
            <person name="Crous P."/>
            <person name="Smith M.E."/>
        </authorList>
    </citation>
    <scope>NUCLEOTIDE SEQUENCE</scope>
    <source>
        <strain evidence="1">CBS 109366</strain>
    </source>
</reference>
<gene>
    <name evidence="1" type="ORF">IWQ57_001361</name>
</gene>
<dbReference type="EMBL" id="JANBUJ010000243">
    <property type="protein sequence ID" value="KAJ2773298.1"/>
    <property type="molecule type" value="Genomic_DNA"/>
</dbReference>
<feature type="non-terminal residue" evidence="1">
    <location>
        <position position="1301"/>
    </location>
</feature>
<comment type="caution">
    <text evidence="1">The sequence shown here is derived from an EMBL/GenBank/DDBJ whole genome shotgun (WGS) entry which is preliminary data.</text>
</comment>
<protein>
    <submittedName>
        <fullName evidence="1">Uncharacterized protein</fullName>
    </submittedName>
</protein>
<dbReference type="Proteomes" id="UP001140234">
    <property type="component" value="Unassembled WGS sequence"/>
</dbReference>
<name>A0ACC1K4I7_9FUNG</name>
<organism evidence="1 2">
    <name type="scientific">Coemansia nantahalensis</name>
    <dbReference type="NCBI Taxonomy" id="2789366"/>
    <lineage>
        <taxon>Eukaryota</taxon>
        <taxon>Fungi</taxon>
        <taxon>Fungi incertae sedis</taxon>
        <taxon>Zoopagomycota</taxon>
        <taxon>Kickxellomycotina</taxon>
        <taxon>Kickxellomycetes</taxon>
        <taxon>Kickxellales</taxon>
        <taxon>Kickxellaceae</taxon>
        <taxon>Coemansia</taxon>
    </lineage>
</organism>
<keyword evidence="2" id="KW-1185">Reference proteome</keyword>
<sequence length="1301" mass="138440">MSSNPHQLESLWAQEPGPLRTGVDAAQPLSPAQFTPNQRRFSPLMNRQPRSAALGGDESPPREIPRAAYARGTPLARNRANRRRSKLHEALERTKTKPPQQQQQQQQQQGPQTPTMQRQKRSRNQWDQDEQDLKVQGAATLHSSSSSIGKHAGADPLTPLSPSSRPLSVVSAYEAHASARDTGTVLARAVHKAELQVRQPTPPPPPPASVGPAPASSGPAPASAEPAPARSPAGLGMPNRASRSSLMQRRAEKALGSPNASRESMERGSATPRASADRLWPMQPLAAAKRGSGGSGGSSHPFRVERTYRVADRKDDDSEADDEPSDRDGEASPSSSPRSATFALPPLQTPPPQKSLPPLPTKLQQQLQQLPRLSPPRKLPVGAKPSLKLGLPEAALPGSPVPGSRASDRRVVSGSSILRSPSKVSFADTQSTHNMHMLGPEPPASAKIGKGPASEAFRRFGYWLYTTAPVQFIKHAIVEERGDSVNVLFSTDRSIWILGVSYRLQKTARNVILPAAIDADSSHLQAGSGLFLSHIHQKRSASPSRTQRARKPDVATQRRPEDPAGNRRRANTSGAMMNKKKLQGLAQMQTMAGLPPIPDTGALAKHGLRPLAPIASQDPLQPALGTAKPISPMPFPDDPSEGPVGSSLLEASVVSDAAGSRGLDAMSPPPPLPPLPPPPPMLHAQQAGHPRSSRMGRLRSWVARTAKPMRRKSDVASEDPARDAGPVSSASLVSIRPVAATAALPPPLQPQQKQPQPPQPQQQQPPPVAPALSRLSVESQASSSTKGILRTASGASMAGGLESRALGIGSRVATGPSLLQRKSKEALSVVSSRPRGGNDHDAGLHMAPPVPASASVHGAGLPLRHPGVQAVAALARPMSSHSNLAGQRRMGSNGGMAAIGPSRREAAVRALISEFAEWESPAASIMMFQREWTLPSFQQLVSIQSATAWAKEGGWAVTLSSETFFMAYVFYSLPAEPAGDRLLLRMRLAMEDIEGRAVAGEVWRDSLTAIILTIDARVAPRCLPAPARVLDVAEPPAAQPDALTPEDHVKRMRVLEKHLAKVTDSFSARFWPRQDDVLPMFNTYPRRRTDEVAAAAAAEQRMSRRARGWKMIPTLLTFRSDDPPPRADKAQPERSESPTQSVYSKKRHLYPMGLSIAGSDHAGASSHDMSTAASPADTPDHHSPPQSRSPSRLSSPAGSPPSKSPALSPSRNRSPAYSHGSGGPARPASPAQKRGTLGLYCSNNDVAALSDEFGQSLGIRPKPPRHTTSSQSSGGSSGFNLHANLSSTSVISRQPTNASTA</sequence>